<dbReference type="Pfam" id="PF21595">
    <property type="entry name" value="CCL2-like"/>
    <property type="match status" value="1"/>
</dbReference>
<dbReference type="InterPro" id="IPR048746">
    <property type="entry name" value="CCL2-like_lectin"/>
</dbReference>
<proteinExistence type="predicted"/>
<evidence type="ECO:0000313" key="2">
    <source>
        <dbReference type="EMBL" id="KAF9517393.1"/>
    </source>
</evidence>
<dbReference type="EMBL" id="MU128932">
    <property type="protein sequence ID" value="KAF9517393.1"/>
    <property type="molecule type" value="Genomic_DNA"/>
</dbReference>
<reference evidence="2" key="1">
    <citation type="journal article" date="2020" name="Nat. Commun.">
        <title>Large-scale genome sequencing of mycorrhizal fungi provides insights into the early evolution of symbiotic traits.</title>
        <authorList>
            <person name="Miyauchi S."/>
            <person name="Kiss E."/>
            <person name="Kuo A."/>
            <person name="Drula E."/>
            <person name="Kohler A."/>
            <person name="Sanchez-Garcia M."/>
            <person name="Morin E."/>
            <person name="Andreopoulos B."/>
            <person name="Barry K.W."/>
            <person name="Bonito G."/>
            <person name="Buee M."/>
            <person name="Carver A."/>
            <person name="Chen C."/>
            <person name="Cichocki N."/>
            <person name="Clum A."/>
            <person name="Culley D."/>
            <person name="Crous P.W."/>
            <person name="Fauchery L."/>
            <person name="Girlanda M."/>
            <person name="Hayes R.D."/>
            <person name="Keri Z."/>
            <person name="LaButti K."/>
            <person name="Lipzen A."/>
            <person name="Lombard V."/>
            <person name="Magnuson J."/>
            <person name="Maillard F."/>
            <person name="Murat C."/>
            <person name="Nolan M."/>
            <person name="Ohm R.A."/>
            <person name="Pangilinan J."/>
            <person name="Pereira M.F."/>
            <person name="Perotto S."/>
            <person name="Peter M."/>
            <person name="Pfister S."/>
            <person name="Riley R."/>
            <person name="Sitrit Y."/>
            <person name="Stielow J.B."/>
            <person name="Szollosi G."/>
            <person name="Zifcakova L."/>
            <person name="Stursova M."/>
            <person name="Spatafora J.W."/>
            <person name="Tedersoo L."/>
            <person name="Vaario L.M."/>
            <person name="Yamada A."/>
            <person name="Yan M."/>
            <person name="Wang P."/>
            <person name="Xu J."/>
            <person name="Bruns T."/>
            <person name="Baldrian P."/>
            <person name="Vilgalys R."/>
            <person name="Dunand C."/>
            <person name="Henrissat B."/>
            <person name="Grigoriev I.V."/>
            <person name="Hibbett D."/>
            <person name="Nagy L.G."/>
            <person name="Martin F.M."/>
        </authorList>
    </citation>
    <scope>NUCLEOTIDE SEQUENCE</scope>
    <source>
        <strain evidence="2">UP504</strain>
    </source>
</reference>
<feature type="domain" description="CCL2-like lectin" evidence="1">
    <location>
        <begin position="38"/>
        <end position="176"/>
    </location>
</feature>
<gene>
    <name evidence="2" type="ORF">BS47DRAFT_530183</name>
</gene>
<organism evidence="2 3">
    <name type="scientific">Hydnum rufescens UP504</name>
    <dbReference type="NCBI Taxonomy" id="1448309"/>
    <lineage>
        <taxon>Eukaryota</taxon>
        <taxon>Fungi</taxon>
        <taxon>Dikarya</taxon>
        <taxon>Basidiomycota</taxon>
        <taxon>Agaricomycotina</taxon>
        <taxon>Agaricomycetes</taxon>
        <taxon>Cantharellales</taxon>
        <taxon>Hydnaceae</taxon>
        <taxon>Hydnum</taxon>
    </lineage>
</organism>
<dbReference type="Proteomes" id="UP000886523">
    <property type="component" value="Unassembled WGS sequence"/>
</dbReference>
<name>A0A9P6B460_9AGAM</name>
<protein>
    <recommendedName>
        <fullName evidence="1">CCL2-like lectin domain-containing protein</fullName>
    </recommendedName>
</protein>
<keyword evidence="3" id="KW-1185">Reference proteome</keyword>
<dbReference type="Gene3D" id="2.80.10.50">
    <property type="match status" value="1"/>
</dbReference>
<accession>A0A9P6B460</accession>
<comment type="caution">
    <text evidence="2">The sequence shown here is derived from an EMBL/GenBank/DDBJ whole genome shotgun (WGS) entry which is preliminary data.</text>
</comment>
<dbReference type="AlphaFoldDB" id="A0A9P6B460"/>
<evidence type="ECO:0000259" key="1">
    <source>
        <dbReference type="Pfam" id="PF21595"/>
    </source>
</evidence>
<evidence type="ECO:0000313" key="3">
    <source>
        <dbReference type="Proteomes" id="UP000886523"/>
    </source>
</evidence>
<sequence>MLDHSPVRSTLRSSCYVFDVYFHRHPHTSRKAMADIWTYVISSRLLSPDDEQLVVKYNGDGKDLTLEPLIRDEHGFIPGNQRWKLNVAKDITGTTTVVSVDEPTQQAVPNGDVVIAATPVRPQYWEISNSSPGLEGKRIEEAGVNDIHPKFWGVDDAISGKPITLKTRTDTSTQLWIVLKIGLLEEKE</sequence>